<dbReference type="Pfam" id="PF01553">
    <property type="entry name" value="Acyltransferase"/>
    <property type="match status" value="1"/>
</dbReference>
<sequence>MRDEAKLARMEPVYDSIIAAARTLWAVQGIKFKISGVENVPESGPGVVAINHTGYLDFTLAGIPAFLQGKRKVRFMAKKEVFDNKISGPLMRGCKHIPVDRTAGAQSYQAAVEYLKAGELVGVYPEATISRSFEIKEFKSGAARMALESGAPIIPTLIWGAQRIWTKGHPKNLGRSKTPVAIGVAEPLEATGSPEALTAKLHDVMVAKLDELKEQYIELNGPYPAGEFWVPARLGGGAPTLAEATALDDAEQAERMARKAEREANPDA</sequence>
<keyword evidence="2 4" id="KW-0012">Acyltransferase</keyword>
<dbReference type="Proteomes" id="UP000444980">
    <property type="component" value="Unassembled WGS sequence"/>
</dbReference>
<keyword evidence="5" id="KW-1185">Reference proteome</keyword>
<name>A0A7M3SUJ0_9ACTN</name>
<evidence type="ECO:0000259" key="3">
    <source>
        <dbReference type="SMART" id="SM00563"/>
    </source>
</evidence>
<accession>A0A7M3SUJ0</accession>
<dbReference type="CDD" id="cd07989">
    <property type="entry name" value="LPLAT_AGPAT-like"/>
    <property type="match status" value="1"/>
</dbReference>
<evidence type="ECO:0000256" key="2">
    <source>
        <dbReference type="ARBA" id="ARBA00023315"/>
    </source>
</evidence>
<dbReference type="AlphaFoldDB" id="A0A7M3SUJ0"/>
<evidence type="ECO:0000313" key="5">
    <source>
        <dbReference type="Proteomes" id="UP000444980"/>
    </source>
</evidence>
<protein>
    <submittedName>
        <fullName evidence="4">Putative acyltransferase</fullName>
    </submittedName>
</protein>
<comment type="caution">
    <text evidence="4">The sequence shown here is derived from an EMBL/GenBank/DDBJ whole genome shotgun (WGS) entry which is preliminary data.</text>
</comment>
<keyword evidence="1 4" id="KW-0808">Transferase</keyword>
<dbReference type="SUPFAM" id="SSF69593">
    <property type="entry name" value="Glycerol-3-phosphate (1)-acyltransferase"/>
    <property type="match status" value="1"/>
</dbReference>
<dbReference type="InterPro" id="IPR002123">
    <property type="entry name" value="Plipid/glycerol_acylTrfase"/>
</dbReference>
<dbReference type="GO" id="GO:0003841">
    <property type="term" value="F:1-acylglycerol-3-phosphate O-acyltransferase activity"/>
    <property type="evidence" value="ECO:0007669"/>
    <property type="project" value="TreeGrafter"/>
</dbReference>
<dbReference type="GO" id="GO:0005886">
    <property type="term" value="C:plasma membrane"/>
    <property type="evidence" value="ECO:0007669"/>
    <property type="project" value="TreeGrafter"/>
</dbReference>
<dbReference type="GO" id="GO:0006654">
    <property type="term" value="P:phosphatidic acid biosynthetic process"/>
    <property type="evidence" value="ECO:0007669"/>
    <property type="project" value="TreeGrafter"/>
</dbReference>
<dbReference type="EMBL" id="BJOU01000001">
    <property type="protein sequence ID" value="GED96314.1"/>
    <property type="molecule type" value="Genomic_DNA"/>
</dbReference>
<feature type="domain" description="Phospholipid/glycerol acyltransferase" evidence="3">
    <location>
        <begin position="46"/>
        <end position="161"/>
    </location>
</feature>
<reference evidence="5" key="1">
    <citation type="submission" date="2019-06" db="EMBL/GenBank/DDBJ databases">
        <title>Gordonia isolated from sludge of a wastewater treatment plant.</title>
        <authorList>
            <person name="Tamura T."/>
            <person name="Aoyama K."/>
            <person name="Kang Y."/>
            <person name="Saito S."/>
            <person name="Akiyama N."/>
            <person name="Yazawa K."/>
            <person name="Gonoi T."/>
            <person name="Mikami Y."/>
        </authorList>
    </citation>
    <scope>NUCLEOTIDE SEQUENCE [LARGE SCALE GENOMIC DNA]</scope>
    <source>
        <strain evidence="5">NBRC 107697</strain>
    </source>
</reference>
<gene>
    <name evidence="4" type="ORF">nbrc107697_03530</name>
</gene>
<organism evidence="4 5">
    <name type="scientific">Gordonia crocea</name>
    <dbReference type="NCBI Taxonomy" id="589162"/>
    <lineage>
        <taxon>Bacteria</taxon>
        <taxon>Bacillati</taxon>
        <taxon>Actinomycetota</taxon>
        <taxon>Actinomycetes</taxon>
        <taxon>Mycobacteriales</taxon>
        <taxon>Gordoniaceae</taxon>
        <taxon>Gordonia</taxon>
    </lineage>
</organism>
<dbReference type="SMART" id="SM00563">
    <property type="entry name" value="PlsC"/>
    <property type="match status" value="1"/>
</dbReference>
<evidence type="ECO:0000256" key="1">
    <source>
        <dbReference type="ARBA" id="ARBA00022679"/>
    </source>
</evidence>
<evidence type="ECO:0000313" key="4">
    <source>
        <dbReference type="EMBL" id="GED96314.1"/>
    </source>
</evidence>
<proteinExistence type="predicted"/>
<dbReference type="PANTHER" id="PTHR10434">
    <property type="entry name" value="1-ACYL-SN-GLYCEROL-3-PHOSPHATE ACYLTRANSFERASE"/>
    <property type="match status" value="1"/>
</dbReference>
<dbReference type="PANTHER" id="PTHR10434:SF55">
    <property type="entry name" value="POSSIBLE ACYLTRANSFERASE"/>
    <property type="match status" value="1"/>
</dbReference>